<gene>
    <name evidence="6" type="ORF">BN13_440027</name>
</gene>
<protein>
    <recommendedName>
        <fullName evidence="5">PABS domain-containing protein</fullName>
    </recommendedName>
</protein>
<dbReference type="EMBL" id="CAJC01000155">
    <property type="protein sequence ID" value="CCI53702.1"/>
    <property type="molecule type" value="Genomic_DNA"/>
</dbReference>
<evidence type="ECO:0000256" key="2">
    <source>
        <dbReference type="ARBA" id="ARBA00022679"/>
    </source>
</evidence>
<sequence length="230" mass="24148">MLPAEPPRTVARADGARGVVALRVRQGPAGPVHELIVAGIFAMDDAETSSEIALAEVALARCPRPDRVLIGGLGLGHTALAVLRDARVEEVTVVELEPALLDWARADLVPALTAVGADPRVRLVEGDVGAFLGTAGTEYDVVLLDVDNGPSFLVHEPNHLLYGEPALRAALARVAPGGVLVIWAAQREPALLALLGEVAGPDRVSEVVLPIHRDGRAFDYALYVVTRPAA</sequence>
<dbReference type="InterPro" id="IPR030374">
    <property type="entry name" value="PABS"/>
</dbReference>
<proteinExistence type="inferred from homology"/>
<evidence type="ECO:0000259" key="5">
    <source>
        <dbReference type="PROSITE" id="PS51006"/>
    </source>
</evidence>
<name>A0A077MF22_9MICO</name>
<dbReference type="STRING" id="1193518.BN13_440027"/>
<organism evidence="6 7">
    <name type="scientific">Nostocoides jenkinsii Ben 74</name>
    <dbReference type="NCBI Taxonomy" id="1193518"/>
    <lineage>
        <taxon>Bacteria</taxon>
        <taxon>Bacillati</taxon>
        <taxon>Actinomycetota</taxon>
        <taxon>Actinomycetes</taxon>
        <taxon>Micrococcales</taxon>
        <taxon>Intrasporangiaceae</taxon>
        <taxon>Nostocoides</taxon>
    </lineage>
</organism>
<dbReference type="Pfam" id="PF01564">
    <property type="entry name" value="Spermine_synth"/>
    <property type="match status" value="1"/>
</dbReference>
<dbReference type="PANTHER" id="PTHR43317">
    <property type="entry name" value="THERMOSPERMINE SYNTHASE ACAULIS5"/>
    <property type="match status" value="1"/>
</dbReference>
<comment type="similarity">
    <text evidence="1">Belongs to the spermidine/spermine synthase family.</text>
</comment>
<evidence type="ECO:0000256" key="3">
    <source>
        <dbReference type="ARBA" id="ARBA00023115"/>
    </source>
</evidence>
<dbReference type="Proteomes" id="UP000035720">
    <property type="component" value="Unassembled WGS sequence"/>
</dbReference>
<keyword evidence="3 4" id="KW-0620">Polyamine biosynthesis</keyword>
<reference evidence="6 7" key="1">
    <citation type="journal article" date="2013" name="ISME J.">
        <title>A metabolic model for members of the genus Tetrasphaera involved in enhanced biological phosphorus removal.</title>
        <authorList>
            <person name="Kristiansen R."/>
            <person name="Nguyen H.T.T."/>
            <person name="Saunders A.M."/>
            <person name="Nielsen J.L."/>
            <person name="Wimmer R."/>
            <person name="Le V.Q."/>
            <person name="McIlroy S.J."/>
            <person name="Petrovski S."/>
            <person name="Seviour R.J."/>
            <person name="Calteau A."/>
            <person name="Nielsen K.L."/>
            <person name="Nielsen P.H."/>
        </authorList>
    </citation>
    <scope>NUCLEOTIDE SEQUENCE [LARGE SCALE GENOMIC DNA]</scope>
    <source>
        <strain evidence="6 7">Ben 74</strain>
    </source>
</reference>
<keyword evidence="7" id="KW-1185">Reference proteome</keyword>
<feature type="domain" description="PABS" evidence="5">
    <location>
        <begin position="53"/>
        <end position="228"/>
    </location>
</feature>
<evidence type="ECO:0000256" key="1">
    <source>
        <dbReference type="ARBA" id="ARBA00007867"/>
    </source>
</evidence>
<dbReference type="InterPro" id="IPR029063">
    <property type="entry name" value="SAM-dependent_MTases_sf"/>
</dbReference>
<dbReference type="PROSITE" id="PS51006">
    <property type="entry name" value="PABS_2"/>
    <property type="match status" value="1"/>
</dbReference>
<evidence type="ECO:0000313" key="6">
    <source>
        <dbReference type="EMBL" id="CCI53702.1"/>
    </source>
</evidence>
<comment type="caution">
    <text evidence="6">The sequence shown here is derived from an EMBL/GenBank/DDBJ whole genome shotgun (WGS) entry which is preliminary data.</text>
</comment>
<dbReference type="PANTHER" id="PTHR43317:SF3">
    <property type="entry name" value="BLR2883 PROTEIN"/>
    <property type="match status" value="1"/>
</dbReference>
<dbReference type="SUPFAM" id="SSF53335">
    <property type="entry name" value="S-adenosyl-L-methionine-dependent methyltransferases"/>
    <property type="match status" value="1"/>
</dbReference>
<dbReference type="AlphaFoldDB" id="A0A077MF22"/>
<dbReference type="GO" id="GO:0016740">
    <property type="term" value="F:transferase activity"/>
    <property type="evidence" value="ECO:0007669"/>
    <property type="project" value="UniProtKB-UniRule"/>
</dbReference>
<dbReference type="GO" id="GO:0006596">
    <property type="term" value="P:polyamine biosynthetic process"/>
    <property type="evidence" value="ECO:0007669"/>
    <property type="project" value="UniProtKB-UniRule"/>
</dbReference>
<dbReference type="Gene3D" id="3.40.50.150">
    <property type="entry name" value="Vaccinia Virus protein VP39"/>
    <property type="match status" value="1"/>
</dbReference>
<feature type="active site" description="Proton acceptor" evidence="4">
    <location>
        <position position="145"/>
    </location>
</feature>
<dbReference type="RefSeq" id="WP_157038509.1">
    <property type="nucleotide sequence ID" value="NZ_HF571038.1"/>
</dbReference>
<keyword evidence="2 4" id="KW-0808">Transferase</keyword>
<evidence type="ECO:0000256" key="4">
    <source>
        <dbReference type="PROSITE-ProRule" id="PRU00354"/>
    </source>
</evidence>
<accession>A0A077MF22</accession>
<evidence type="ECO:0000313" key="7">
    <source>
        <dbReference type="Proteomes" id="UP000035720"/>
    </source>
</evidence>
<dbReference type="OrthoDB" id="9793351at2"/>